<dbReference type="PANTHER" id="PTHR46608">
    <property type="entry name" value="T-CELL IMMUNOGLOBULIN AND MUCIN DOMAIN-CONTAINING PROTEIN 4"/>
    <property type="match status" value="1"/>
</dbReference>
<evidence type="ECO:0000259" key="12">
    <source>
        <dbReference type="PROSITE" id="PS50835"/>
    </source>
</evidence>
<dbReference type="GO" id="GO:0016020">
    <property type="term" value="C:membrane"/>
    <property type="evidence" value="ECO:0007669"/>
    <property type="project" value="UniProtKB-SubCell"/>
</dbReference>
<evidence type="ECO:0000256" key="8">
    <source>
        <dbReference type="ARBA" id="ARBA00023319"/>
    </source>
</evidence>
<keyword evidence="14" id="KW-1185">Reference proteome</keyword>
<dbReference type="Pfam" id="PF07686">
    <property type="entry name" value="V-set"/>
    <property type="match status" value="1"/>
</dbReference>
<dbReference type="FunFam" id="2.60.40.10:FF:000774">
    <property type="entry name" value="Hepatitis A virus cellular receptor 1"/>
    <property type="match status" value="1"/>
</dbReference>
<dbReference type="InterPro" id="IPR007110">
    <property type="entry name" value="Ig-like_dom"/>
</dbReference>
<keyword evidence="8" id="KW-0393">Immunoglobulin domain</keyword>
<evidence type="ECO:0000256" key="2">
    <source>
        <dbReference type="ARBA" id="ARBA00022692"/>
    </source>
</evidence>
<organism evidence="13 14">
    <name type="scientific">Labrus bergylta</name>
    <name type="common">ballan wrasse</name>
    <dbReference type="NCBI Taxonomy" id="56723"/>
    <lineage>
        <taxon>Eukaryota</taxon>
        <taxon>Metazoa</taxon>
        <taxon>Chordata</taxon>
        <taxon>Craniata</taxon>
        <taxon>Vertebrata</taxon>
        <taxon>Euteleostomi</taxon>
        <taxon>Actinopterygii</taxon>
        <taxon>Neopterygii</taxon>
        <taxon>Teleostei</taxon>
        <taxon>Neoteleostei</taxon>
        <taxon>Acanthomorphata</taxon>
        <taxon>Eupercaria</taxon>
        <taxon>Labriformes</taxon>
        <taxon>Labridae</taxon>
        <taxon>Labrus</taxon>
    </lineage>
</organism>
<evidence type="ECO:0000256" key="11">
    <source>
        <dbReference type="SAM" id="SignalP"/>
    </source>
</evidence>
<feature type="region of interest" description="Disordered" evidence="10">
    <location>
        <begin position="145"/>
        <end position="164"/>
    </location>
</feature>
<dbReference type="Proteomes" id="UP000261660">
    <property type="component" value="Unplaced"/>
</dbReference>
<dbReference type="InterPro" id="IPR003599">
    <property type="entry name" value="Ig_sub"/>
</dbReference>
<evidence type="ECO:0000256" key="3">
    <source>
        <dbReference type="ARBA" id="ARBA00022729"/>
    </source>
</evidence>
<dbReference type="InterPro" id="IPR013783">
    <property type="entry name" value="Ig-like_fold"/>
</dbReference>
<dbReference type="STRING" id="56723.ENSLBEP00000006478"/>
<dbReference type="SMART" id="SM00409">
    <property type="entry name" value="IG"/>
    <property type="match status" value="1"/>
</dbReference>
<feature type="signal peptide" evidence="11">
    <location>
        <begin position="1"/>
        <end position="18"/>
    </location>
</feature>
<dbReference type="FunCoup" id="A0A3Q3EGH7">
    <property type="interactions" value="1"/>
</dbReference>
<dbReference type="GO" id="GO:0060097">
    <property type="term" value="P:cytoskeletal rearrangement involved in phagocytosis, engulfment"/>
    <property type="evidence" value="ECO:0007669"/>
    <property type="project" value="TreeGrafter"/>
</dbReference>
<comment type="subcellular location">
    <subcellularLocation>
        <location evidence="1">Membrane</location>
        <topology evidence="1">Single-pass type I membrane protein</topology>
    </subcellularLocation>
</comment>
<dbReference type="AlphaFoldDB" id="A0A3Q3EGH7"/>
<comment type="similarity">
    <text evidence="9">Belongs to the immunoglobulin superfamily. TIM family.</text>
</comment>
<evidence type="ECO:0000256" key="6">
    <source>
        <dbReference type="ARBA" id="ARBA00023157"/>
    </source>
</evidence>
<evidence type="ECO:0000313" key="14">
    <source>
        <dbReference type="Proteomes" id="UP000261660"/>
    </source>
</evidence>
<dbReference type="Gene3D" id="2.60.40.10">
    <property type="entry name" value="Immunoglobulins"/>
    <property type="match status" value="1"/>
</dbReference>
<dbReference type="PROSITE" id="PS50835">
    <property type="entry name" value="IG_LIKE"/>
    <property type="match status" value="1"/>
</dbReference>
<feature type="chain" id="PRO_5018780896" evidence="11">
    <location>
        <begin position="19"/>
        <end position="216"/>
    </location>
</feature>
<evidence type="ECO:0000256" key="9">
    <source>
        <dbReference type="ARBA" id="ARBA00038203"/>
    </source>
</evidence>
<feature type="domain" description="Ig-like" evidence="12">
    <location>
        <begin position="27"/>
        <end position="126"/>
    </location>
</feature>
<evidence type="ECO:0000256" key="10">
    <source>
        <dbReference type="SAM" id="MobiDB-lite"/>
    </source>
</evidence>
<dbReference type="GeneTree" id="ENSGT00940000163509"/>
<dbReference type="GO" id="GO:0043277">
    <property type="term" value="P:apoptotic cell clearance"/>
    <property type="evidence" value="ECO:0007669"/>
    <property type="project" value="TreeGrafter"/>
</dbReference>
<keyword evidence="6" id="KW-1015">Disulfide bond</keyword>
<keyword evidence="5" id="KW-0472">Membrane</keyword>
<dbReference type="InterPro" id="IPR013106">
    <property type="entry name" value="Ig_V-set"/>
</dbReference>
<accession>A0A3Q3EGH7</accession>
<dbReference type="GO" id="GO:0001786">
    <property type="term" value="F:phosphatidylserine binding"/>
    <property type="evidence" value="ECO:0007669"/>
    <property type="project" value="TreeGrafter"/>
</dbReference>
<keyword evidence="4" id="KW-1133">Transmembrane helix</keyword>
<evidence type="ECO:0000256" key="4">
    <source>
        <dbReference type="ARBA" id="ARBA00022989"/>
    </source>
</evidence>
<dbReference type="Ensembl" id="ENSLBET00000006807.1">
    <property type="protein sequence ID" value="ENSLBEP00000006478.1"/>
    <property type="gene ID" value="ENSLBEG00000005007.1"/>
</dbReference>
<evidence type="ECO:0000256" key="5">
    <source>
        <dbReference type="ARBA" id="ARBA00023136"/>
    </source>
</evidence>
<reference evidence="13" key="2">
    <citation type="submission" date="2025-09" db="UniProtKB">
        <authorList>
            <consortium name="Ensembl"/>
        </authorList>
    </citation>
    <scope>IDENTIFICATION</scope>
</reference>
<dbReference type="PANTHER" id="PTHR46608:SF3">
    <property type="entry name" value="T-CELL IMMUNOGLOBULIN AND MUCIN DOMAIN-CONTAINING PROTEIN 4"/>
    <property type="match status" value="1"/>
</dbReference>
<evidence type="ECO:0000313" key="13">
    <source>
        <dbReference type="Ensembl" id="ENSLBEP00000006478.1"/>
    </source>
</evidence>
<keyword evidence="3 11" id="KW-0732">Signal</keyword>
<evidence type="ECO:0000256" key="7">
    <source>
        <dbReference type="ARBA" id="ARBA00023180"/>
    </source>
</evidence>
<dbReference type="InParanoid" id="A0A3Q3EGH7"/>
<dbReference type="SUPFAM" id="SSF48726">
    <property type="entry name" value="Immunoglobulin"/>
    <property type="match status" value="1"/>
</dbReference>
<keyword evidence="2" id="KW-0812">Transmembrane</keyword>
<name>A0A3Q3EGH7_9LABR</name>
<protein>
    <submittedName>
        <fullName evidence="13">T-cell immunoglobulin and mucin domain-containing protein 4-like</fullName>
    </submittedName>
</protein>
<evidence type="ECO:0000256" key="1">
    <source>
        <dbReference type="ARBA" id="ARBA00004479"/>
    </source>
</evidence>
<dbReference type="InterPro" id="IPR036179">
    <property type="entry name" value="Ig-like_dom_sf"/>
</dbReference>
<proteinExistence type="inferred from homology"/>
<reference evidence="13" key="1">
    <citation type="submission" date="2025-08" db="UniProtKB">
        <authorList>
            <consortium name="Ensembl"/>
        </authorList>
    </citation>
    <scope>IDENTIFICATION</scope>
</reference>
<sequence>MRGLLYFLLFVLTQVCSSSTKVIGLFGHNVTLPCVYDFQTHGVVSFCWGRGKVPWSKCSNTVLSSQDSAVDIRQSPRYQLLGRVTDGDVSLTILNAELSDAGVYGCRVEIPGWLNDHKVNTQLVLEEAPEVQAVTEDRTFTSAEAQETLTTSESTNTEDDEPICGKNSIATSEGKDFCRGGHLNISTPPQLRTFMRVCLERPSLLRTKESMYVYKA</sequence>
<keyword evidence="7" id="KW-0325">Glycoprotein</keyword>